<accession>A0A2I0R6C0</accession>
<name>A0A2I0R6C0_9FLAO</name>
<proteinExistence type="predicted"/>
<comment type="caution">
    <text evidence="1">The sequence shown here is derived from an EMBL/GenBank/DDBJ whole genome shotgun (WGS) entry which is preliminary data.</text>
</comment>
<dbReference type="EMBL" id="PJNI01000001">
    <property type="protein sequence ID" value="PKR82128.1"/>
    <property type="molecule type" value="Genomic_DNA"/>
</dbReference>
<sequence length="383" mass="44525">MKLFFGITLIILLSLLYGCGPSYKAIQFEKMRTPINPIAHKGVNEYTPVAHLEYAQQPLREQEYYVQEVKKRKQEYQQALDRYNNASIVERVTQGLVEPTLILPEAPVIPYMINTAEFESRIKIDGMKRSEGNGLKVNIYFEGFQYDNIRLEDTIKTRNKNGVQVTDSIFSASTRVRHPLRIKVVAPNGESYRNNIPASRSYKQLQTQKFTSRYKAENKLYEMIQNEEQNLYKTHATDINGTLNSQFGTQLMQYTVNLYQKETDKNHNYSDLEEANILAQIGFKELHNNPNKAYENLTQAYGIWKSALSEHESYKKARINDKVRQGILINLLATATYTDNWEDAMKYSTLLDNSKLTAQTTTEFQRLKKIHRDLKSRYDALRQ</sequence>
<reference evidence="1 2" key="1">
    <citation type="submission" date="2017-12" db="EMBL/GenBank/DDBJ databases">
        <title>The draft genome sequence of Brumimicrobium saltpan LHR20.</title>
        <authorList>
            <person name="Do Z.-J."/>
            <person name="Luo H.-R."/>
        </authorList>
    </citation>
    <scope>NUCLEOTIDE SEQUENCE [LARGE SCALE GENOMIC DNA]</scope>
    <source>
        <strain evidence="1 2">LHR20</strain>
    </source>
</reference>
<dbReference type="RefSeq" id="WP_101333273.1">
    <property type="nucleotide sequence ID" value="NZ_PJNI01000001.1"/>
</dbReference>
<dbReference type="Proteomes" id="UP000236654">
    <property type="component" value="Unassembled WGS sequence"/>
</dbReference>
<dbReference type="PROSITE" id="PS51257">
    <property type="entry name" value="PROKAR_LIPOPROTEIN"/>
    <property type="match status" value="1"/>
</dbReference>
<evidence type="ECO:0000313" key="2">
    <source>
        <dbReference type="Proteomes" id="UP000236654"/>
    </source>
</evidence>
<evidence type="ECO:0000313" key="1">
    <source>
        <dbReference type="EMBL" id="PKR82128.1"/>
    </source>
</evidence>
<protein>
    <recommendedName>
        <fullName evidence="3">Lipoprotein</fullName>
    </recommendedName>
</protein>
<keyword evidence="2" id="KW-1185">Reference proteome</keyword>
<dbReference type="AlphaFoldDB" id="A0A2I0R6C0"/>
<evidence type="ECO:0008006" key="3">
    <source>
        <dbReference type="Google" id="ProtNLM"/>
    </source>
</evidence>
<dbReference type="OrthoDB" id="976407at2"/>
<gene>
    <name evidence="1" type="ORF">CW751_01970</name>
</gene>
<organism evidence="1 2">
    <name type="scientific">Brumimicrobium salinarum</name>
    <dbReference type="NCBI Taxonomy" id="2058658"/>
    <lineage>
        <taxon>Bacteria</taxon>
        <taxon>Pseudomonadati</taxon>
        <taxon>Bacteroidota</taxon>
        <taxon>Flavobacteriia</taxon>
        <taxon>Flavobacteriales</taxon>
        <taxon>Crocinitomicaceae</taxon>
        <taxon>Brumimicrobium</taxon>
    </lineage>
</organism>